<accession>A0A382GBS6</accession>
<proteinExistence type="predicted"/>
<evidence type="ECO:0000313" key="1">
    <source>
        <dbReference type="EMBL" id="SVB72037.1"/>
    </source>
</evidence>
<sequence length="64" mass="7213">MGEGKYAGVVWNYRDVKFPMYTEEGVMLDPERAAEIPLTFEYEVLYNPTDEDLTTGEFAAAVGD</sequence>
<gene>
    <name evidence="1" type="ORF">METZ01_LOCUS224891</name>
</gene>
<dbReference type="EMBL" id="UINC01054389">
    <property type="protein sequence ID" value="SVB72037.1"/>
    <property type="molecule type" value="Genomic_DNA"/>
</dbReference>
<dbReference type="AlphaFoldDB" id="A0A382GBS6"/>
<protein>
    <submittedName>
        <fullName evidence="1">Uncharacterized protein</fullName>
    </submittedName>
</protein>
<reference evidence="1" key="1">
    <citation type="submission" date="2018-05" db="EMBL/GenBank/DDBJ databases">
        <authorList>
            <person name="Lanie J.A."/>
            <person name="Ng W.-L."/>
            <person name="Kazmierczak K.M."/>
            <person name="Andrzejewski T.M."/>
            <person name="Davidsen T.M."/>
            <person name="Wayne K.J."/>
            <person name="Tettelin H."/>
            <person name="Glass J.I."/>
            <person name="Rusch D."/>
            <person name="Podicherti R."/>
            <person name="Tsui H.-C.T."/>
            <person name="Winkler M.E."/>
        </authorList>
    </citation>
    <scope>NUCLEOTIDE SEQUENCE</scope>
</reference>
<name>A0A382GBS6_9ZZZZ</name>
<organism evidence="1">
    <name type="scientific">marine metagenome</name>
    <dbReference type="NCBI Taxonomy" id="408172"/>
    <lineage>
        <taxon>unclassified sequences</taxon>
        <taxon>metagenomes</taxon>
        <taxon>ecological metagenomes</taxon>
    </lineage>
</organism>
<feature type="non-terminal residue" evidence="1">
    <location>
        <position position="64"/>
    </location>
</feature>